<dbReference type="Gene3D" id="3.40.50.2300">
    <property type="match status" value="2"/>
</dbReference>
<protein>
    <submittedName>
        <fullName evidence="4">Amino acid/amide ABC transporter substrate-binding protein, HAAT family</fullName>
    </submittedName>
</protein>
<dbReference type="SUPFAM" id="SSF53822">
    <property type="entry name" value="Periplasmic binding protein-like I"/>
    <property type="match status" value="1"/>
</dbReference>
<keyword evidence="5" id="KW-1185">Reference proteome</keyword>
<accession>A0A1K2HZS8</accession>
<dbReference type="AlphaFoldDB" id="A0A1K2HZS8"/>
<evidence type="ECO:0000313" key="4">
    <source>
        <dbReference type="EMBL" id="SFZ85584.1"/>
    </source>
</evidence>
<dbReference type="EMBL" id="FPKU01000002">
    <property type="protein sequence ID" value="SFZ85584.1"/>
    <property type="molecule type" value="Genomic_DNA"/>
</dbReference>
<dbReference type="PANTHER" id="PTHR47151">
    <property type="entry name" value="LEU/ILE/VAL-BINDING ABC TRANSPORTER SUBUNIT"/>
    <property type="match status" value="1"/>
</dbReference>
<dbReference type="STRING" id="665118.SAMN02983003_2749"/>
<dbReference type="InterPro" id="IPR028081">
    <property type="entry name" value="Leu-bd"/>
</dbReference>
<feature type="domain" description="Leucine-binding protein" evidence="3">
    <location>
        <begin position="26"/>
        <end position="330"/>
    </location>
</feature>
<keyword evidence="2" id="KW-0732">Signal</keyword>
<gene>
    <name evidence="4" type="ORF">SAMN02983003_2749</name>
</gene>
<organism evidence="4 5">
    <name type="scientific">Devosia enhydra</name>
    <dbReference type="NCBI Taxonomy" id="665118"/>
    <lineage>
        <taxon>Bacteria</taxon>
        <taxon>Pseudomonadati</taxon>
        <taxon>Pseudomonadota</taxon>
        <taxon>Alphaproteobacteria</taxon>
        <taxon>Hyphomicrobiales</taxon>
        <taxon>Devosiaceae</taxon>
        <taxon>Devosia</taxon>
    </lineage>
</organism>
<evidence type="ECO:0000259" key="3">
    <source>
        <dbReference type="Pfam" id="PF13458"/>
    </source>
</evidence>
<evidence type="ECO:0000256" key="1">
    <source>
        <dbReference type="ARBA" id="ARBA00010062"/>
    </source>
</evidence>
<proteinExistence type="inferred from homology"/>
<dbReference type="Proteomes" id="UP000183447">
    <property type="component" value="Unassembled WGS sequence"/>
</dbReference>
<comment type="similarity">
    <text evidence="1">Belongs to the leucine-binding protein family.</text>
</comment>
<sequence length="358" mass="38803">MTTKTIARIGFQLPDPDVRKVTGFLAAEMAIEDFNAATDLPLTVQLVPVIDYRDRDKARAAAQGFADDPLAVAMLGPINSDMAIATQDIYNAAGLAQVSSEASSPILTSRGYTNFFRTVANDEVQGRQLARAAVNYLKGKKIAALSDGSGWGRPIAEIFAAEVERLGGEIVLADFFTEKEMGLDFSDLVERTLAAEPDLIYFAVYWNKAHIITHMLRERGCKAQFLGSDALKPYAFLEVPSVDPNPPHHSLAGIDMRIKPEARSFFERFALRHPMLLVAPQYAAEAYDAAGILLKGLTAAGKPDRAALLAALQADRSFSGALGAISFTPEGDLSDPEIGLYYCKDGIRNYLGAIRDLA</sequence>
<dbReference type="PANTHER" id="PTHR47151:SF2">
    <property type="entry name" value="AMINO ACID BINDING PROTEIN"/>
    <property type="match status" value="1"/>
</dbReference>
<name>A0A1K2HZS8_9HYPH</name>
<dbReference type="Pfam" id="PF13458">
    <property type="entry name" value="Peripla_BP_6"/>
    <property type="match status" value="1"/>
</dbReference>
<evidence type="ECO:0000256" key="2">
    <source>
        <dbReference type="ARBA" id="ARBA00022729"/>
    </source>
</evidence>
<reference evidence="4 5" key="1">
    <citation type="submission" date="2016-11" db="EMBL/GenBank/DDBJ databases">
        <authorList>
            <person name="Jaros S."/>
            <person name="Januszkiewicz K."/>
            <person name="Wedrychowicz H."/>
        </authorList>
    </citation>
    <scope>NUCLEOTIDE SEQUENCE [LARGE SCALE GENOMIC DNA]</scope>
    <source>
        <strain evidence="4 5">ATCC 23634</strain>
    </source>
</reference>
<dbReference type="RefSeq" id="WP_072343994.1">
    <property type="nucleotide sequence ID" value="NZ_FPKU01000002.1"/>
</dbReference>
<evidence type="ECO:0000313" key="5">
    <source>
        <dbReference type="Proteomes" id="UP000183447"/>
    </source>
</evidence>
<dbReference type="InterPro" id="IPR028082">
    <property type="entry name" value="Peripla_BP_I"/>
</dbReference>
<dbReference type="CDD" id="cd06342">
    <property type="entry name" value="PBP1_ABC_LIVBP-like"/>
    <property type="match status" value="1"/>
</dbReference>